<dbReference type="Pfam" id="PF06886">
    <property type="entry name" value="TPX2"/>
    <property type="match status" value="1"/>
</dbReference>
<feature type="compositionally biased region" description="Polar residues" evidence="7">
    <location>
        <begin position="66"/>
        <end position="75"/>
    </location>
</feature>
<accession>A0A811NBB7</accession>
<dbReference type="InterPro" id="IPR027329">
    <property type="entry name" value="TPX2_C"/>
</dbReference>
<sequence length="372" mass="40234">MGVVTSRRASRRPAMGKEVDMSTDEESDCVVICPPNGNADHEEVVSGSHDEDSSGRQENPYAMNSHMDSNGQEDVTVNPDLPKLIHHQESSLSNTPAKPAVAIQQGSSHTFPEPCTVAPERRSSGAGNCAPIPHPTSSGEKFSDKSSSSPRSMAKKSPSVTPRKPLQSDNTSHSQEEDSYSVTSTVTSARAGKTKKTTVAVAPTFVCANRAEKRGEFYTKLEEKRKALEVEKLQAEARKTEEEEEALRQLRKNLVVRAKPMPSFYQEGPPPKVELKKVPPTRAKSPKLTRRKSCSDTPHTPEGGNGSAVCCRLHRHSIGNSKDVSSKAQCSPKSASKTGSATKSRVTKSREDLKASMKKVGQPSTANFAVQT</sequence>
<dbReference type="OrthoDB" id="1925970at2759"/>
<feature type="region of interest" description="Disordered" evidence="7">
    <location>
        <begin position="1"/>
        <end position="196"/>
    </location>
</feature>
<dbReference type="PANTHER" id="PTHR46372:SF2">
    <property type="entry name" value="PROTEIN WVD2-LIKE 3"/>
    <property type="match status" value="1"/>
</dbReference>
<feature type="compositionally biased region" description="Polar residues" evidence="7">
    <location>
        <begin position="362"/>
        <end position="372"/>
    </location>
</feature>
<evidence type="ECO:0000259" key="8">
    <source>
        <dbReference type="Pfam" id="PF06886"/>
    </source>
</evidence>
<evidence type="ECO:0000256" key="5">
    <source>
        <dbReference type="ARBA" id="ARBA00023212"/>
    </source>
</evidence>
<dbReference type="GO" id="GO:0000226">
    <property type="term" value="P:microtubule cytoskeleton organization"/>
    <property type="evidence" value="ECO:0007669"/>
    <property type="project" value="InterPro"/>
</dbReference>
<evidence type="ECO:0000256" key="7">
    <source>
        <dbReference type="SAM" id="MobiDB-lite"/>
    </source>
</evidence>
<dbReference type="PANTHER" id="PTHR46372">
    <property type="entry name" value="PROTEIN WVD2-LIKE 3"/>
    <property type="match status" value="1"/>
</dbReference>
<feature type="compositionally biased region" description="Polar residues" evidence="7">
    <location>
        <begin position="318"/>
        <end position="329"/>
    </location>
</feature>
<evidence type="ECO:0000256" key="4">
    <source>
        <dbReference type="ARBA" id="ARBA00022701"/>
    </source>
</evidence>
<feature type="compositionally biased region" description="Low complexity" evidence="7">
    <location>
        <begin position="331"/>
        <end position="344"/>
    </location>
</feature>
<keyword evidence="6" id="KW-0175">Coiled coil</keyword>
<feature type="region of interest" description="Disordered" evidence="7">
    <location>
        <begin position="261"/>
        <end position="372"/>
    </location>
</feature>
<keyword evidence="3" id="KW-0963">Cytoplasm</keyword>
<comment type="caution">
    <text evidence="9">The sequence shown here is derived from an EMBL/GenBank/DDBJ whole genome shotgun (WGS) entry which is preliminary data.</text>
</comment>
<evidence type="ECO:0000313" key="10">
    <source>
        <dbReference type="Proteomes" id="UP000604825"/>
    </source>
</evidence>
<proteinExistence type="inferred from homology"/>
<feature type="compositionally biased region" description="Basic and acidic residues" evidence="7">
    <location>
        <begin position="39"/>
        <end position="55"/>
    </location>
</feature>
<keyword evidence="5" id="KW-0206">Cytoskeleton</keyword>
<name>A0A811NBB7_9POAL</name>
<feature type="coiled-coil region" evidence="6">
    <location>
        <begin position="218"/>
        <end position="257"/>
    </location>
</feature>
<keyword evidence="10" id="KW-1185">Reference proteome</keyword>
<dbReference type="Proteomes" id="UP000604825">
    <property type="component" value="Unassembled WGS sequence"/>
</dbReference>
<gene>
    <name evidence="9" type="ORF">NCGR_LOCUS14262</name>
</gene>
<comment type="similarity">
    <text evidence="2">Belongs to the TPX2 family.</text>
</comment>
<evidence type="ECO:0000256" key="3">
    <source>
        <dbReference type="ARBA" id="ARBA00022490"/>
    </source>
</evidence>
<evidence type="ECO:0000256" key="2">
    <source>
        <dbReference type="ARBA" id="ARBA00005885"/>
    </source>
</evidence>
<feature type="domain" description="TPX2 C-terminal" evidence="8">
    <location>
        <begin position="204"/>
        <end position="278"/>
    </location>
</feature>
<evidence type="ECO:0000256" key="6">
    <source>
        <dbReference type="SAM" id="Coils"/>
    </source>
</evidence>
<feature type="compositionally biased region" description="Low complexity" evidence="7">
    <location>
        <begin position="137"/>
        <end position="159"/>
    </location>
</feature>
<dbReference type="EMBL" id="CAJGYO010000003">
    <property type="protein sequence ID" value="CAD6220842.1"/>
    <property type="molecule type" value="Genomic_DNA"/>
</dbReference>
<reference evidence="9" key="1">
    <citation type="submission" date="2020-10" db="EMBL/GenBank/DDBJ databases">
        <authorList>
            <person name="Han B."/>
            <person name="Lu T."/>
            <person name="Zhao Q."/>
            <person name="Huang X."/>
            <person name="Zhao Y."/>
        </authorList>
    </citation>
    <scope>NUCLEOTIDE SEQUENCE</scope>
</reference>
<organism evidence="9 10">
    <name type="scientific">Miscanthus lutarioriparius</name>
    <dbReference type="NCBI Taxonomy" id="422564"/>
    <lineage>
        <taxon>Eukaryota</taxon>
        <taxon>Viridiplantae</taxon>
        <taxon>Streptophyta</taxon>
        <taxon>Embryophyta</taxon>
        <taxon>Tracheophyta</taxon>
        <taxon>Spermatophyta</taxon>
        <taxon>Magnoliopsida</taxon>
        <taxon>Liliopsida</taxon>
        <taxon>Poales</taxon>
        <taxon>Poaceae</taxon>
        <taxon>PACMAD clade</taxon>
        <taxon>Panicoideae</taxon>
        <taxon>Andropogonodae</taxon>
        <taxon>Andropogoneae</taxon>
        <taxon>Saccharinae</taxon>
        <taxon>Miscanthus</taxon>
    </lineage>
</organism>
<dbReference type="InterPro" id="IPR044806">
    <property type="entry name" value="WVD2/WDL1-4"/>
</dbReference>
<dbReference type="GO" id="GO:0008017">
    <property type="term" value="F:microtubule binding"/>
    <property type="evidence" value="ECO:0007669"/>
    <property type="project" value="InterPro"/>
</dbReference>
<protein>
    <recommendedName>
        <fullName evidence="8">TPX2 C-terminal domain-containing protein</fullName>
    </recommendedName>
</protein>
<comment type="subcellular location">
    <subcellularLocation>
        <location evidence="1">Cytoplasm</location>
        <location evidence="1">Cytoskeleton</location>
    </subcellularLocation>
</comment>
<evidence type="ECO:0000256" key="1">
    <source>
        <dbReference type="ARBA" id="ARBA00004245"/>
    </source>
</evidence>
<evidence type="ECO:0000313" key="9">
    <source>
        <dbReference type="EMBL" id="CAD6220842.1"/>
    </source>
</evidence>
<dbReference type="GO" id="GO:0005874">
    <property type="term" value="C:microtubule"/>
    <property type="evidence" value="ECO:0007669"/>
    <property type="project" value="UniProtKB-KW"/>
</dbReference>
<dbReference type="AlphaFoldDB" id="A0A811NBB7"/>
<keyword evidence="4" id="KW-0493">Microtubule</keyword>